<gene>
    <name evidence="2" type="ORF">OJF2_44250</name>
</gene>
<reference evidence="2 3" key="1">
    <citation type="submission" date="2019-08" db="EMBL/GenBank/DDBJ databases">
        <title>Deep-cultivation of Planctomycetes and their phenomic and genomic characterization uncovers novel biology.</title>
        <authorList>
            <person name="Wiegand S."/>
            <person name="Jogler M."/>
            <person name="Boedeker C."/>
            <person name="Pinto D."/>
            <person name="Vollmers J."/>
            <person name="Rivas-Marin E."/>
            <person name="Kohn T."/>
            <person name="Peeters S.H."/>
            <person name="Heuer A."/>
            <person name="Rast P."/>
            <person name="Oberbeckmann S."/>
            <person name="Bunk B."/>
            <person name="Jeske O."/>
            <person name="Meyerdierks A."/>
            <person name="Storesund J.E."/>
            <person name="Kallscheuer N."/>
            <person name="Luecker S."/>
            <person name="Lage O.M."/>
            <person name="Pohl T."/>
            <person name="Merkel B.J."/>
            <person name="Hornburger P."/>
            <person name="Mueller R.-W."/>
            <person name="Bruemmer F."/>
            <person name="Labrenz M."/>
            <person name="Spormann A.M."/>
            <person name="Op den Camp H."/>
            <person name="Overmann J."/>
            <person name="Amann R."/>
            <person name="Jetten M.S.M."/>
            <person name="Mascher T."/>
            <person name="Medema M.H."/>
            <person name="Devos D.P."/>
            <person name="Kaster A.-K."/>
            <person name="Ovreas L."/>
            <person name="Rohde M."/>
            <person name="Galperin M.Y."/>
            <person name="Jogler C."/>
        </authorList>
    </citation>
    <scope>NUCLEOTIDE SEQUENCE [LARGE SCALE GENOMIC DNA]</scope>
    <source>
        <strain evidence="2 3">OJF2</strain>
    </source>
</reference>
<proteinExistence type="predicted"/>
<feature type="transmembrane region" description="Helical" evidence="1">
    <location>
        <begin position="54"/>
        <end position="79"/>
    </location>
</feature>
<accession>A0A5B9W5I7</accession>
<evidence type="ECO:0000256" key="1">
    <source>
        <dbReference type="SAM" id="Phobius"/>
    </source>
</evidence>
<keyword evidence="1" id="KW-1133">Transmembrane helix</keyword>
<evidence type="ECO:0000313" key="3">
    <source>
        <dbReference type="Proteomes" id="UP000324233"/>
    </source>
</evidence>
<keyword evidence="1" id="KW-0472">Membrane</keyword>
<protein>
    <submittedName>
        <fullName evidence="2">Uncharacterized protein</fullName>
    </submittedName>
</protein>
<dbReference type="KEGG" id="agv:OJF2_44250"/>
<name>A0A5B9W5I7_9BACT</name>
<dbReference type="Proteomes" id="UP000324233">
    <property type="component" value="Chromosome"/>
</dbReference>
<evidence type="ECO:0000313" key="2">
    <source>
        <dbReference type="EMBL" id="QEH35868.1"/>
    </source>
</evidence>
<keyword evidence="1" id="KW-0812">Transmembrane</keyword>
<organism evidence="2 3">
    <name type="scientific">Aquisphaera giovannonii</name>
    <dbReference type="NCBI Taxonomy" id="406548"/>
    <lineage>
        <taxon>Bacteria</taxon>
        <taxon>Pseudomonadati</taxon>
        <taxon>Planctomycetota</taxon>
        <taxon>Planctomycetia</taxon>
        <taxon>Isosphaerales</taxon>
        <taxon>Isosphaeraceae</taxon>
        <taxon>Aquisphaera</taxon>
    </lineage>
</organism>
<feature type="transmembrane region" description="Helical" evidence="1">
    <location>
        <begin position="91"/>
        <end position="112"/>
    </location>
</feature>
<dbReference type="AlphaFoldDB" id="A0A5B9W5I7"/>
<dbReference type="EMBL" id="CP042997">
    <property type="protein sequence ID" value="QEH35868.1"/>
    <property type="molecule type" value="Genomic_DNA"/>
</dbReference>
<feature type="transmembrane region" description="Helical" evidence="1">
    <location>
        <begin position="124"/>
        <end position="144"/>
    </location>
</feature>
<dbReference type="RefSeq" id="WP_168221964.1">
    <property type="nucleotide sequence ID" value="NZ_CP042997.1"/>
</dbReference>
<feature type="transmembrane region" description="Helical" evidence="1">
    <location>
        <begin position="156"/>
        <end position="181"/>
    </location>
</feature>
<keyword evidence="3" id="KW-1185">Reference proteome</keyword>
<sequence>MTHAAQPADGITFDAGRRPSVAELARVRRAGDDLAIVASRSAWREALVRFIRDALLVVGSAALGTSLGYFGLAMLAGAMARPGQEPWQTGFGQYLGGLFCGAPLGALAGVAAGVARIKTREDDAAWGIAAWAGILAGLLAGPALAARLGVHRGFGWWGTAVLAAGCATLGGLLGSVLAAVAPADRRGRR</sequence>